<proteinExistence type="predicted"/>
<dbReference type="GO" id="GO:0005829">
    <property type="term" value="C:cytosol"/>
    <property type="evidence" value="ECO:0007669"/>
    <property type="project" value="TreeGrafter"/>
</dbReference>
<dbReference type="STRING" id="76936.BN2458_PEG2076"/>
<dbReference type="Gene3D" id="3.40.50.1580">
    <property type="entry name" value="Nucleoside phosphorylase domain"/>
    <property type="match status" value="1"/>
</dbReference>
<evidence type="ECO:0000313" key="5">
    <source>
        <dbReference type="Proteomes" id="UP000064525"/>
    </source>
</evidence>
<gene>
    <name evidence="2" type="ORF">BN2458_PEG2076</name>
    <name evidence="3" type="ORF">LS75_004100</name>
</gene>
<dbReference type="AlphaFoldDB" id="A0A099UDB5"/>
<organism evidence="2 5">
    <name type="scientific">Helicobacter typhlonius</name>
    <dbReference type="NCBI Taxonomy" id="76936"/>
    <lineage>
        <taxon>Bacteria</taxon>
        <taxon>Pseudomonadati</taxon>
        <taxon>Campylobacterota</taxon>
        <taxon>Epsilonproteobacteria</taxon>
        <taxon>Campylobacterales</taxon>
        <taxon>Helicobacteraceae</taxon>
        <taxon>Helicobacter</taxon>
    </lineage>
</organism>
<dbReference type="Proteomes" id="UP000064525">
    <property type="component" value="Chromosome I"/>
</dbReference>
<dbReference type="OrthoDB" id="5339230at2"/>
<evidence type="ECO:0000259" key="1">
    <source>
        <dbReference type="Pfam" id="PF01048"/>
    </source>
</evidence>
<reference evidence="3 4" key="1">
    <citation type="journal article" date="2014" name="Genome Announc.">
        <title>Draft genome sequences of eight enterohepatic helicobacter species isolated from both laboratory and wild rodents.</title>
        <authorList>
            <person name="Sheh A."/>
            <person name="Shen Z."/>
            <person name="Fox J.G."/>
        </authorList>
    </citation>
    <scope>NUCLEOTIDE SEQUENCE [LARGE SCALE GENOMIC DNA]</scope>
    <source>
        <strain evidence="3 4">MIT 98-6810</strain>
    </source>
</reference>
<dbReference type="PANTHER" id="PTHR46832:SF1">
    <property type="entry name" value="5'-METHYLTHIOADENOSINE_S-ADENOSYLHOMOCYSTEINE NUCLEOSIDASE"/>
    <property type="match status" value="1"/>
</dbReference>
<name>A0A099UDB5_9HELI</name>
<dbReference type="KEGG" id="hty:BN2458_PEG2076"/>
<dbReference type="EMBL" id="JRPF02000003">
    <property type="protein sequence ID" value="TLD78936.1"/>
    <property type="molecule type" value="Genomic_DNA"/>
</dbReference>
<dbReference type="GO" id="GO:0008930">
    <property type="term" value="F:methylthioadenosine nucleosidase activity"/>
    <property type="evidence" value="ECO:0007669"/>
    <property type="project" value="TreeGrafter"/>
</dbReference>
<accession>A0A099UDB5</accession>
<keyword evidence="4" id="KW-1185">Reference proteome</keyword>
<reference evidence="5" key="3">
    <citation type="submission" date="2015-11" db="EMBL/GenBank/DDBJ databases">
        <authorList>
            <person name="Anvar S.Y."/>
        </authorList>
    </citation>
    <scope>NUCLEOTIDE SEQUENCE [LARGE SCALE GENOMIC DNA]</scope>
</reference>
<feature type="domain" description="Nucleoside phosphorylase" evidence="1">
    <location>
        <begin position="18"/>
        <end position="180"/>
    </location>
</feature>
<sequence>MIVCAGNGEYFSFAKSIGIGLCESAIGLTQVCLRESVDSIIFVGSAGAYSKDICIGDICLADNATQIELGFLEDKAYTPLDNHIQSGVLNEKYVSYETYKNLATYKKVIVNSSNYITTDEAMALRFANANIALENMEFFAVMRVAQYFHLPCAGVFCVSNHCHKNAHNEFLSNHQMVKEKIMAESHFIQQLSYALAHRNESNDRE</sequence>
<evidence type="ECO:0000313" key="2">
    <source>
        <dbReference type="EMBL" id="CUU40959.1"/>
    </source>
</evidence>
<dbReference type="EMBL" id="LN907858">
    <property type="protein sequence ID" value="CUU40959.1"/>
    <property type="molecule type" value="Genomic_DNA"/>
</dbReference>
<dbReference type="Pfam" id="PF01048">
    <property type="entry name" value="PNP_UDP_1"/>
    <property type="match status" value="1"/>
</dbReference>
<reference evidence="2" key="2">
    <citation type="submission" date="2015-11" db="EMBL/GenBank/DDBJ databases">
        <authorList>
            <person name="Zhang Y."/>
            <person name="Guo Z."/>
        </authorList>
    </citation>
    <scope>NUCLEOTIDE SEQUENCE</scope>
    <source>
        <strain evidence="2">1</strain>
    </source>
</reference>
<dbReference type="GO" id="GO:0019284">
    <property type="term" value="P:L-methionine salvage from S-adenosylmethionine"/>
    <property type="evidence" value="ECO:0007669"/>
    <property type="project" value="TreeGrafter"/>
</dbReference>
<dbReference type="GO" id="GO:0009116">
    <property type="term" value="P:nucleoside metabolic process"/>
    <property type="evidence" value="ECO:0007669"/>
    <property type="project" value="InterPro"/>
</dbReference>
<dbReference type="RefSeq" id="WP_034327866.1">
    <property type="nucleotide sequence ID" value="NZ_CAJTQN010000001.1"/>
</dbReference>
<dbReference type="PANTHER" id="PTHR46832">
    <property type="entry name" value="5'-METHYLTHIOADENOSINE/S-ADENOSYLHOMOCYSTEINE NUCLEOSIDASE"/>
    <property type="match status" value="1"/>
</dbReference>
<dbReference type="GeneID" id="78152175"/>
<evidence type="ECO:0000313" key="4">
    <source>
        <dbReference type="Proteomes" id="UP000029925"/>
    </source>
</evidence>
<protein>
    <submittedName>
        <fullName evidence="2 3">Purine nucleoside phosphorylase</fullName>
    </submittedName>
</protein>
<dbReference type="InterPro" id="IPR035994">
    <property type="entry name" value="Nucleoside_phosphorylase_sf"/>
</dbReference>
<dbReference type="Proteomes" id="UP000029925">
    <property type="component" value="Unassembled WGS sequence"/>
</dbReference>
<dbReference type="GO" id="GO:0008782">
    <property type="term" value="F:adenosylhomocysteine nucleosidase activity"/>
    <property type="evidence" value="ECO:0007669"/>
    <property type="project" value="TreeGrafter"/>
</dbReference>
<evidence type="ECO:0000313" key="3">
    <source>
        <dbReference type="EMBL" id="TLD78936.1"/>
    </source>
</evidence>
<dbReference type="SUPFAM" id="SSF53167">
    <property type="entry name" value="Purine and uridine phosphorylases"/>
    <property type="match status" value="1"/>
</dbReference>
<dbReference type="PATRIC" id="fig|76936.10.peg.2027"/>
<dbReference type="InterPro" id="IPR000845">
    <property type="entry name" value="Nucleoside_phosphorylase_d"/>
</dbReference>